<evidence type="ECO:0000256" key="1">
    <source>
        <dbReference type="SAM" id="MobiDB-lite"/>
    </source>
</evidence>
<evidence type="ECO:0000313" key="3">
    <source>
        <dbReference type="EMBL" id="URD83598.1"/>
    </source>
</evidence>
<proteinExistence type="predicted"/>
<keyword evidence="2" id="KW-0812">Transmembrane</keyword>
<accession>A0A9E7EXJ4</accession>
<gene>
    <name evidence="3" type="ORF">MUK42_19578</name>
</gene>
<feature type="transmembrane region" description="Helical" evidence="2">
    <location>
        <begin position="214"/>
        <end position="235"/>
    </location>
</feature>
<feature type="compositionally biased region" description="Pro residues" evidence="1">
    <location>
        <begin position="85"/>
        <end position="103"/>
    </location>
</feature>
<keyword evidence="4" id="KW-1185">Reference proteome</keyword>
<feature type="region of interest" description="Disordered" evidence="1">
    <location>
        <begin position="80"/>
        <end position="105"/>
    </location>
</feature>
<keyword evidence="2" id="KW-1133">Transmembrane helix</keyword>
<dbReference type="AlphaFoldDB" id="A0A9E7EXJ4"/>
<feature type="transmembrane region" description="Helical" evidence="2">
    <location>
        <begin position="174"/>
        <end position="194"/>
    </location>
</feature>
<dbReference type="Proteomes" id="UP001055439">
    <property type="component" value="Chromosome 10"/>
</dbReference>
<evidence type="ECO:0000256" key="2">
    <source>
        <dbReference type="SAM" id="Phobius"/>
    </source>
</evidence>
<reference evidence="3" key="1">
    <citation type="submission" date="2022-05" db="EMBL/GenBank/DDBJ databases">
        <title>The Musa troglodytarum L. genome provides insights into the mechanism of non-climacteric behaviour and enrichment of carotenoids.</title>
        <authorList>
            <person name="Wang J."/>
        </authorList>
    </citation>
    <scope>NUCLEOTIDE SEQUENCE</scope>
    <source>
        <tissue evidence="3">Leaf</tissue>
    </source>
</reference>
<name>A0A9E7EXJ4_9LILI</name>
<protein>
    <submittedName>
        <fullName evidence="3">Uncharacterized protein</fullName>
    </submittedName>
</protein>
<dbReference type="EMBL" id="CP097503">
    <property type="protein sequence ID" value="URD83598.1"/>
    <property type="molecule type" value="Genomic_DNA"/>
</dbReference>
<evidence type="ECO:0000313" key="4">
    <source>
        <dbReference type="Proteomes" id="UP001055439"/>
    </source>
</evidence>
<organism evidence="3 4">
    <name type="scientific">Musa troglodytarum</name>
    <name type="common">fe'i banana</name>
    <dbReference type="NCBI Taxonomy" id="320322"/>
    <lineage>
        <taxon>Eukaryota</taxon>
        <taxon>Viridiplantae</taxon>
        <taxon>Streptophyta</taxon>
        <taxon>Embryophyta</taxon>
        <taxon>Tracheophyta</taxon>
        <taxon>Spermatophyta</taxon>
        <taxon>Magnoliopsida</taxon>
        <taxon>Liliopsida</taxon>
        <taxon>Zingiberales</taxon>
        <taxon>Musaceae</taxon>
        <taxon>Musa</taxon>
    </lineage>
</organism>
<sequence>MGDAWRLRIQWRRKRDYDEDRLHCRWIVGSAAKKRGWLQQDLDRVMHVPVPQHDVQLLRPGTALLPSLSATASLIVLATSTPSKASPPPSSGLPPPLSSPPLGPRQSVSKPAFGYELHVSDAKCQKQVEPCMWRMEDEGLDHLVVMGGPAIGSVIILGSAPDWLHEEERPSRSIFAVISFFVPGFLPALSFPLFSLPTCPPLPSIPLELFRFSLYPLQLYSVKAFWCVVKGVLILSEKRMTSARHLPSLFLDVCVAKNSKHRKASPTEAVIAADPSEP</sequence>
<keyword evidence="2" id="KW-0472">Membrane</keyword>